<dbReference type="InterPro" id="IPR027304">
    <property type="entry name" value="Trigger_fact/SurA_dom_sf"/>
</dbReference>
<evidence type="ECO:0000259" key="15">
    <source>
        <dbReference type="Pfam" id="PF05697"/>
    </source>
</evidence>
<comment type="subcellular location">
    <subcellularLocation>
        <location evidence="12">Cytoplasm</location>
    </subcellularLocation>
    <text evidence="12">About half TF is bound to the ribosome near the polypeptide exit tunnel while the other half is free in the cytoplasm.</text>
</comment>
<proteinExistence type="inferred from homology"/>
<evidence type="ECO:0000313" key="17">
    <source>
        <dbReference type="EMBL" id="CAB1129698.1"/>
    </source>
</evidence>
<accession>A0A6F8ZIS7</accession>
<dbReference type="Pfam" id="PF05697">
    <property type="entry name" value="Trigger_N"/>
    <property type="match status" value="1"/>
</dbReference>
<dbReference type="PANTHER" id="PTHR30560">
    <property type="entry name" value="TRIGGER FACTOR CHAPERONE AND PEPTIDYL-PROLYL CIS/TRANS ISOMERASE"/>
    <property type="match status" value="1"/>
</dbReference>
<dbReference type="PANTHER" id="PTHR30560:SF3">
    <property type="entry name" value="TRIGGER FACTOR-LIKE PROTEIN TIG, CHLOROPLASTIC"/>
    <property type="match status" value="1"/>
</dbReference>
<dbReference type="GO" id="GO:0005737">
    <property type="term" value="C:cytoplasm"/>
    <property type="evidence" value="ECO:0007669"/>
    <property type="project" value="UniProtKB-SubCell"/>
</dbReference>
<feature type="domain" description="PPIase FKBP-type" evidence="14">
    <location>
        <begin position="162"/>
        <end position="246"/>
    </location>
</feature>
<comment type="similarity">
    <text evidence="2 12">Belongs to the FKBP-type PPIase family. Tig subfamily.</text>
</comment>
<feature type="coiled-coil region" evidence="13">
    <location>
        <begin position="267"/>
        <end position="294"/>
    </location>
</feature>
<dbReference type="AlphaFoldDB" id="A0A6F8ZIS7"/>
<dbReference type="KEGG" id="hfv:R50_2201"/>
<dbReference type="SUPFAM" id="SSF109998">
    <property type="entry name" value="Triger factor/SurA peptide-binding domain-like"/>
    <property type="match status" value="1"/>
</dbReference>
<dbReference type="InterPro" id="IPR037041">
    <property type="entry name" value="Trigger_fac_C_sf"/>
</dbReference>
<dbReference type="Gene3D" id="3.30.70.1050">
    <property type="entry name" value="Trigger factor ribosome-binding domain"/>
    <property type="match status" value="1"/>
</dbReference>
<keyword evidence="8 12" id="KW-0413">Isomerase</keyword>
<comment type="domain">
    <text evidence="12">Consists of 3 domains; the N-terminus binds the ribosome, the middle domain has PPIase activity, while the C-terminus has intrinsic chaperone activity on its own.</text>
</comment>
<keyword evidence="12" id="KW-0963">Cytoplasm</keyword>
<dbReference type="Proteomes" id="UP000503399">
    <property type="component" value="Chromosome"/>
</dbReference>
<evidence type="ECO:0000256" key="2">
    <source>
        <dbReference type="ARBA" id="ARBA00005464"/>
    </source>
</evidence>
<dbReference type="InterPro" id="IPR008880">
    <property type="entry name" value="Trigger_fac_C"/>
</dbReference>
<evidence type="ECO:0000256" key="1">
    <source>
        <dbReference type="ARBA" id="ARBA00000971"/>
    </source>
</evidence>
<evidence type="ECO:0000256" key="9">
    <source>
        <dbReference type="ARBA" id="ARBA00023306"/>
    </source>
</evidence>
<dbReference type="Pfam" id="PF00254">
    <property type="entry name" value="FKBP_C"/>
    <property type="match status" value="1"/>
</dbReference>
<keyword evidence="13" id="KW-0175">Coiled coil</keyword>
<keyword evidence="9 12" id="KW-0131">Cell cycle</keyword>
<keyword evidence="6 12" id="KW-0697">Rotamase</keyword>
<dbReference type="InterPro" id="IPR001179">
    <property type="entry name" value="PPIase_FKBP_dom"/>
</dbReference>
<keyword evidence="5 12" id="KW-0132">Cell division</keyword>
<dbReference type="NCBIfam" id="TIGR00115">
    <property type="entry name" value="tig"/>
    <property type="match status" value="1"/>
</dbReference>
<evidence type="ECO:0000256" key="7">
    <source>
        <dbReference type="ARBA" id="ARBA00023186"/>
    </source>
</evidence>
<dbReference type="PIRSF" id="PIRSF003095">
    <property type="entry name" value="Trigger_factor"/>
    <property type="match status" value="1"/>
</dbReference>
<evidence type="ECO:0000256" key="6">
    <source>
        <dbReference type="ARBA" id="ARBA00023110"/>
    </source>
</evidence>
<name>A0A6F8ZIS7_9FIRM</name>
<dbReference type="GO" id="GO:0015031">
    <property type="term" value="P:protein transport"/>
    <property type="evidence" value="ECO:0007669"/>
    <property type="project" value="UniProtKB-UniRule"/>
</dbReference>
<dbReference type="Pfam" id="PF05698">
    <property type="entry name" value="Trigger_C"/>
    <property type="match status" value="1"/>
</dbReference>
<evidence type="ECO:0000313" key="18">
    <source>
        <dbReference type="Proteomes" id="UP000503399"/>
    </source>
</evidence>
<dbReference type="GO" id="GO:0003755">
    <property type="term" value="F:peptidyl-prolyl cis-trans isomerase activity"/>
    <property type="evidence" value="ECO:0007669"/>
    <property type="project" value="UniProtKB-UniRule"/>
</dbReference>
<keyword evidence="7 12" id="KW-0143">Chaperone</keyword>
<sequence>MQVQVERLPHSVARLAVVIEADELAEAMDRAFHKVNSQYNIPGFRRGKAPRFIFERFVGREVLLTRAADDLVEERYGSILAEAGVEPVAQPRLTVEQLEDGQPFRFTLEVEVKPQVELGDYRSVLDAHPLTVEPVGEEAVEFELKRQAETQAQFVPADEDPVETGNRVVLAIRGTLAEVPEGQEAEPFVNHDEYVVHVGSGGLLEELERQLVGLKVGEPATLEVTYPEDYPNQELAGKRARFEVTVKENKRKDVPPVDDDLAATLGYDNLEAMREEARKRVEAANADKARRERVAAILADLRERIPLEVPEALVRSAIDHELQDLQERLGMLGLSIDAYLRNRNITLDQLRAEMRPEAERRVRDQLLLEAVARAEGISVSDQDVIASLTEVAAAYNTPVETLVESFKKLGRFEWVRDNMVLERAEAYLAGQVEQPAQAG</sequence>
<dbReference type="GO" id="GO:0043022">
    <property type="term" value="F:ribosome binding"/>
    <property type="evidence" value="ECO:0007669"/>
    <property type="project" value="TreeGrafter"/>
</dbReference>
<evidence type="ECO:0000256" key="11">
    <source>
        <dbReference type="ARBA" id="ARBA00029986"/>
    </source>
</evidence>
<dbReference type="HAMAP" id="MF_00303">
    <property type="entry name" value="Trigger_factor_Tig"/>
    <property type="match status" value="1"/>
</dbReference>
<dbReference type="InterPro" id="IPR005215">
    <property type="entry name" value="Trig_fac"/>
</dbReference>
<evidence type="ECO:0000256" key="8">
    <source>
        <dbReference type="ARBA" id="ARBA00023235"/>
    </source>
</evidence>
<evidence type="ECO:0000256" key="12">
    <source>
        <dbReference type="HAMAP-Rule" id="MF_00303"/>
    </source>
</evidence>
<evidence type="ECO:0000259" key="16">
    <source>
        <dbReference type="Pfam" id="PF05698"/>
    </source>
</evidence>
<evidence type="ECO:0000256" key="10">
    <source>
        <dbReference type="ARBA" id="ARBA00024849"/>
    </source>
</evidence>
<dbReference type="GO" id="GO:0051301">
    <property type="term" value="P:cell division"/>
    <property type="evidence" value="ECO:0007669"/>
    <property type="project" value="UniProtKB-KW"/>
</dbReference>
<evidence type="ECO:0000259" key="14">
    <source>
        <dbReference type="Pfam" id="PF00254"/>
    </source>
</evidence>
<dbReference type="InterPro" id="IPR046357">
    <property type="entry name" value="PPIase_dom_sf"/>
</dbReference>
<dbReference type="EC" id="5.2.1.8" evidence="3 12"/>
<dbReference type="InterPro" id="IPR008881">
    <property type="entry name" value="Trigger_fac_ribosome-bd_bac"/>
</dbReference>
<dbReference type="SUPFAM" id="SSF54534">
    <property type="entry name" value="FKBP-like"/>
    <property type="match status" value="1"/>
</dbReference>
<comment type="function">
    <text evidence="10 12">Involved in protein export. Acts as a chaperone by maintaining the newly synthesized protein in an open conformation. Functions as a peptidyl-prolyl cis-trans isomerase.</text>
</comment>
<feature type="domain" description="Trigger factor ribosome-binding bacterial" evidence="15">
    <location>
        <begin position="1"/>
        <end position="146"/>
    </location>
</feature>
<dbReference type="InterPro" id="IPR036611">
    <property type="entry name" value="Trigger_fac_ribosome-bd_sf"/>
</dbReference>
<evidence type="ECO:0000256" key="13">
    <source>
        <dbReference type="SAM" id="Coils"/>
    </source>
</evidence>
<comment type="catalytic activity">
    <reaction evidence="1 12">
        <text>[protein]-peptidylproline (omega=180) = [protein]-peptidylproline (omega=0)</text>
        <dbReference type="Rhea" id="RHEA:16237"/>
        <dbReference type="Rhea" id="RHEA-COMP:10747"/>
        <dbReference type="Rhea" id="RHEA-COMP:10748"/>
        <dbReference type="ChEBI" id="CHEBI:83833"/>
        <dbReference type="ChEBI" id="CHEBI:83834"/>
        <dbReference type="EC" id="5.2.1.8"/>
    </reaction>
</comment>
<feature type="domain" description="Trigger factor C-terminal" evidence="16">
    <location>
        <begin position="270"/>
        <end position="424"/>
    </location>
</feature>
<dbReference type="GO" id="GO:0051083">
    <property type="term" value="P:'de novo' cotranslational protein folding"/>
    <property type="evidence" value="ECO:0007669"/>
    <property type="project" value="TreeGrafter"/>
</dbReference>
<evidence type="ECO:0000256" key="5">
    <source>
        <dbReference type="ARBA" id="ARBA00022618"/>
    </source>
</evidence>
<dbReference type="GO" id="GO:0044183">
    <property type="term" value="F:protein folding chaperone"/>
    <property type="evidence" value="ECO:0007669"/>
    <property type="project" value="TreeGrafter"/>
</dbReference>
<keyword evidence="18" id="KW-1185">Reference proteome</keyword>
<evidence type="ECO:0000256" key="3">
    <source>
        <dbReference type="ARBA" id="ARBA00013194"/>
    </source>
</evidence>
<dbReference type="EMBL" id="LR778114">
    <property type="protein sequence ID" value="CAB1129698.1"/>
    <property type="molecule type" value="Genomic_DNA"/>
</dbReference>
<reference evidence="17 18" key="1">
    <citation type="submission" date="2020-02" db="EMBL/GenBank/DDBJ databases">
        <authorList>
            <person name="Hogendoorn C."/>
        </authorList>
    </citation>
    <scope>NUCLEOTIDE SEQUENCE [LARGE SCALE GENOMIC DNA]</scope>
    <source>
        <strain evidence="17">R501</strain>
    </source>
</reference>
<dbReference type="SUPFAM" id="SSF102735">
    <property type="entry name" value="Trigger factor ribosome-binding domain"/>
    <property type="match status" value="1"/>
</dbReference>
<gene>
    <name evidence="12 17" type="primary">tig</name>
    <name evidence="17" type="ORF">R50_2201</name>
</gene>
<organism evidence="17 18">
    <name type="scientific">Candidatus Hydrogenisulfobacillus filiaventi</name>
    <dbReference type="NCBI Taxonomy" id="2707344"/>
    <lineage>
        <taxon>Bacteria</taxon>
        <taxon>Bacillati</taxon>
        <taxon>Bacillota</taxon>
        <taxon>Clostridia</taxon>
        <taxon>Eubacteriales</taxon>
        <taxon>Clostridiales Family XVII. Incertae Sedis</taxon>
        <taxon>Candidatus Hydrogenisulfobacillus</taxon>
    </lineage>
</organism>
<protein>
    <recommendedName>
        <fullName evidence="4 12">Trigger factor</fullName>
        <shortName evidence="12">TF</shortName>
        <ecNumber evidence="3 12">5.2.1.8</ecNumber>
    </recommendedName>
    <alternativeName>
        <fullName evidence="11 12">PPIase</fullName>
    </alternativeName>
</protein>
<evidence type="ECO:0000256" key="4">
    <source>
        <dbReference type="ARBA" id="ARBA00016902"/>
    </source>
</evidence>
<dbReference type="GO" id="GO:0043335">
    <property type="term" value="P:protein unfolding"/>
    <property type="evidence" value="ECO:0007669"/>
    <property type="project" value="TreeGrafter"/>
</dbReference>
<dbReference type="Gene3D" id="1.10.3120.10">
    <property type="entry name" value="Trigger factor, C-terminal domain"/>
    <property type="match status" value="1"/>
</dbReference>
<dbReference type="Gene3D" id="3.10.50.40">
    <property type="match status" value="1"/>
</dbReference>